<gene>
    <name evidence="13" type="ORF">HGRIS_013539</name>
</gene>
<comment type="caution">
    <text evidence="13">The sequence shown here is derived from an EMBL/GenBank/DDBJ whole genome shotgun (WGS) entry which is preliminary data.</text>
</comment>
<dbReference type="Pfam" id="PF13880">
    <property type="entry name" value="Acetyltransf_13"/>
    <property type="match status" value="1"/>
</dbReference>
<evidence type="ECO:0000313" key="14">
    <source>
        <dbReference type="Proteomes" id="UP001556367"/>
    </source>
</evidence>
<keyword evidence="8" id="KW-0131">Cell cycle</keyword>
<keyword evidence="14" id="KW-1185">Reference proteome</keyword>
<keyword evidence="3" id="KW-0808">Transferase</keyword>
<evidence type="ECO:0000256" key="9">
    <source>
        <dbReference type="ARBA" id="ARBA00023315"/>
    </source>
</evidence>
<name>A0ABR3IVT4_9AGAR</name>
<feature type="region of interest" description="Disordered" evidence="10">
    <location>
        <begin position="1"/>
        <end position="80"/>
    </location>
</feature>
<evidence type="ECO:0008006" key="15">
    <source>
        <dbReference type="Google" id="ProtNLM"/>
    </source>
</evidence>
<dbReference type="InterPro" id="IPR028005">
    <property type="entry name" value="AcTrfase_ESCO_Znf_dom"/>
</dbReference>
<evidence type="ECO:0000256" key="7">
    <source>
        <dbReference type="ARBA" id="ARBA00023242"/>
    </source>
</evidence>
<organism evidence="13 14">
    <name type="scientific">Hohenbuehelia grisea</name>
    <dbReference type="NCBI Taxonomy" id="104357"/>
    <lineage>
        <taxon>Eukaryota</taxon>
        <taxon>Fungi</taxon>
        <taxon>Dikarya</taxon>
        <taxon>Basidiomycota</taxon>
        <taxon>Agaricomycotina</taxon>
        <taxon>Agaricomycetes</taxon>
        <taxon>Agaricomycetidae</taxon>
        <taxon>Agaricales</taxon>
        <taxon>Pleurotineae</taxon>
        <taxon>Pleurotaceae</taxon>
        <taxon>Hohenbuehelia</taxon>
    </lineage>
</organism>
<keyword evidence="5" id="KW-0863">Zinc-finger</keyword>
<evidence type="ECO:0000256" key="8">
    <source>
        <dbReference type="ARBA" id="ARBA00023306"/>
    </source>
</evidence>
<keyword evidence="4" id="KW-0479">Metal-binding</keyword>
<evidence type="ECO:0000256" key="4">
    <source>
        <dbReference type="ARBA" id="ARBA00022723"/>
    </source>
</evidence>
<feature type="region of interest" description="Disordered" evidence="10">
    <location>
        <begin position="243"/>
        <end position="266"/>
    </location>
</feature>
<feature type="compositionally biased region" description="Pro residues" evidence="10">
    <location>
        <begin position="19"/>
        <end position="28"/>
    </location>
</feature>
<reference evidence="14" key="1">
    <citation type="submission" date="2024-06" db="EMBL/GenBank/DDBJ databases">
        <title>Multi-omics analyses provide insights into the biosynthesis of the anticancer antibiotic pleurotin in Hohenbuehelia grisea.</title>
        <authorList>
            <person name="Weaver J.A."/>
            <person name="Alberti F."/>
        </authorList>
    </citation>
    <scope>NUCLEOTIDE SEQUENCE [LARGE SCALE GENOMIC DNA]</scope>
    <source>
        <strain evidence="14">T-177</strain>
    </source>
</reference>
<evidence type="ECO:0000256" key="5">
    <source>
        <dbReference type="ARBA" id="ARBA00022771"/>
    </source>
</evidence>
<evidence type="ECO:0000256" key="2">
    <source>
        <dbReference type="ARBA" id="ARBA00005816"/>
    </source>
</evidence>
<dbReference type="EMBL" id="JASNQZ010000015">
    <property type="protein sequence ID" value="KAL0947427.1"/>
    <property type="molecule type" value="Genomic_DNA"/>
</dbReference>
<evidence type="ECO:0000256" key="6">
    <source>
        <dbReference type="ARBA" id="ARBA00022833"/>
    </source>
</evidence>
<keyword evidence="9" id="KW-0012">Acyltransferase</keyword>
<accession>A0ABR3IVT4</accession>
<evidence type="ECO:0000259" key="11">
    <source>
        <dbReference type="Pfam" id="PF13878"/>
    </source>
</evidence>
<comment type="subcellular location">
    <subcellularLocation>
        <location evidence="1">Nucleus</location>
    </subcellularLocation>
</comment>
<dbReference type="PANTHER" id="PTHR45884:SF2">
    <property type="entry name" value="N-ACETYLTRANSFERASE ECO"/>
    <property type="match status" value="1"/>
</dbReference>
<keyword evidence="7" id="KW-0539">Nucleus</keyword>
<dbReference type="InterPro" id="IPR028009">
    <property type="entry name" value="ESCO_Acetyltransf_dom"/>
</dbReference>
<feature type="compositionally biased region" description="Low complexity" evidence="10">
    <location>
        <begin position="244"/>
        <end position="253"/>
    </location>
</feature>
<evidence type="ECO:0000256" key="1">
    <source>
        <dbReference type="ARBA" id="ARBA00004123"/>
    </source>
</evidence>
<proteinExistence type="inferred from homology"/>
<comment type="similarity">
    <text evidence="2">Belongs to the acetyltransferase family. ECO subfamily.</text>
</comment>
<evidence type="ECO:0000313" key="13">
    <source>
        <dbReference type="EMBL" id="KAL0947427.1"/>
    </source>
</evidence>
<dbReference type="Pfam" id="PF13878">
    <property type="entry name" value="zf-C2H2_3"/>
    <property type="match status" value="1"/>
</dbReference>
<dbReference type="PANTHER" id="PTHR45884">
    <property type="entry name" value="N-ACETYLTRANSFERASE ECO"/>
    <property type="match status" value="1"/>
</dbReference>
<evidence type="ECO:0000256" key="10">
    <source>
        <dbReference type="SAM" id="MobiDB-lite"/>
    </source>
</evidence>
<feature type="compositionally biased region" description="Low complexity" evidence="10">
    <location>
        <begin position="29"/>
        <end position="40"/>
    </location>
</feature>
<sequence length="356" mass="38077">MSCIMSSKVKRTYGSRTTRPPPAIPSSPPSDLSSSPAAAARTRKRPLAEQPSFTNLSPPPKRTKLSEPTTKRRLKDAPKKQGTLTQLHFCIDTSILRTCPHCALSYTKGAPDDEALHRAHCARVQRGLEWGREEEKEKLKAEVTEVAAGIRLKNGTKGRIICFRADAPGKIGSKLAILLDTINISLSSPPLTPDILQASKAYLFLLQPAASSPREKIVGCVVAQRISTAMAIASPDVCPCPSQSGSETSKSISPPSPSHPSPSTFAPSLVAVDTSTGLFCDPTPLPTPLGIPRMFVSLSHRRQGVASKLLSAAASTFIHGCPLDPRKGEVAFTQPTGDGKAVMQRWADGSARIYQE</sequence>
<feature type="domain" description="N-acetyltransferase ESCO zinc-finger" evidence="11">
    <location>
        <begin position="86"/>
        <end position="123"/>
    </location>
</feature>
<evidence type="ECO:0000259" key="12">
    <source>
        <dbReference type="Pfam" id="PF13880"/>
    </source>
</evidence>
<dbReference type="Proteomes" id="UP001556367">
    <property type="component" value="Unassembled WGS sequence"/>
</dbReference>
<evidence type="ECO:0000256" key="3">
    <source>
        <dbReference type="ARBA" id="ARBA00022679"/>
    </source>
</evidence>
<protein>
    <recommendedName>
        <fullName evidence="15">N-acetyltransferase ECO1</fullName>
    </recommendedName>
</protein>
<keyword evidence="6" id="KW-0862">Zinc</keyword>
<feature type="domain" description="N-acetyltransferase ESCO acetyl-transferase" evidence="12">
    <location>
        <begin position="289"/>
        <end position="349"/>
    </location>
</feature>